<dbReference type="InterPro" id="IPR038396">
    <property type="entry name" value="SpoIIAA-like_sf"/>
</dbReference>
<accession>A0A1B1S0F9</accession>
<keyword evidence="2" id="KW-1185">Reference proteome</keyword>
<evidence type="ECO:0008006" key="3">
    <source>
        <dbReference type="Google" id="ProtNLM"/>
    </source>
</evidence>
<dbReference type="OrthoDB" id="2389786at2"/>
<protein>
    <recommendedName>
        <fullName evidence="3">STAS/SEC14 domain-containing protein</fullName>
    </recommendedName>
</protein>
<dbReference type="InterPro" id="IPR036513">
    <property type="entry name" value="STAS_dom_sf"/>
</dbReference>
<dbReference type="InterPro" id="IPR021866">
    <property type="entry name" value="SpoIIAA-like"/>
</dbReference>
<proteinExistence type="predicted"/>
<evidence type="ECO:0000313" key="2">
    <source>
        <dbReference type="Proteomes" id="UP000053354"/>
    </source>
</evidence>
<dbReference type="STRING" id="1302659.I858_006535"/>
<dbReference type="KEGG" id="pll:I858_006535"/>
<sequence>MLSFIPSQDSTTIAFELNGTATKEDLLKLEQAIGEQFSDDQQFNAFAVMQKIEVPTIKALIEESKIDMKYGNQYNKLAVIGEKKLLETITKLSNVMPGVKARYFEIDEAEQAWNWIKNKQFE</sequence>
<dbReference type="EMBL" id="CP016540">
    <property type="protein sequence ID" value="ANU26681.1"/>
    <property type="molecule type" value="Genomic_DNA"/>
</dbReference>
<reference evidence="1" key="1">
    <citation type="submission" date="2016-10" db="EMBL/GenBank/DDBJ databases">
        <authorList>
            <person name="See-Too W.S."/>
        </authorList>
    </citation>
    <scope>NUCLEOTIDE SEQUENCE</scope>
    <source>
        <strain evidence="1">L10.15</strain>
    </source>
</reference>
<dbReference type="Gene3D" id="3.40.50.10600">
    <property type="entry name" value="SpoIIaa-like domains"/>
    <property type="match status" value="1"/>
</dbReference>
<dbReference type="SUPFAM" id="SSF52091">
    <property type="entry name" value="SpoIIaa-like"/>
    <property type="match status" value="1"/>
</dbReference>
<dbReference type="AlphaFoldDB" id="A0A1B1S0F9"/>
<organism evidence="1 2">
    <name type="scientific">Planococcus versutus</name>
    <dbReference type="NCBI Taxonomy" id="1302659"/>
    <lineage>
        <taxon>Bacteria</taxon>
        <taxon>Bacillati</taxon>
        <taxon>Bacillota</taxon>
        <taxon>Bacilli</taxon>
        <taxon>Bacillales</taxon>
        <taxon>Caryophanaceae</taxon>
        <taxon>Planococcus</taxon>
    </lineage>
</organism>
<evidence type="ECO:0000313" key="1">
    <source>
        <dbReference type="EMBL" id="ANU26681.1"/>
    </source>
</evidence>
<dbReference type="Proteomes" id="UP000053354">
    <property type="component" value="Chromosome"/>
</dbReference>
<dbReference type="Pfam" id="PF11964">
    <property type="entry name" value="SpoIIAA-like"/>
    <property type="match status" value="1"/>
</dbReference>
<name>A0A1B1S0F9_9BACL</name>
<dbReference type="RefSeq" id="WP_049693490.1">
    <property type="nucleotide sequence ID" value="NZ_CP016540.2"/>
</dbReference>
<gene>
    <name evidence="1" type="ORF">I858_006535</name>
</gene>